<protein>
    <submittedName>
        <fullName evidence="1">Uncharacterized protein</fullName>
    </submittedName>
</protein>
<name>A0A7S7FZH9_9MOLU</name>
<organism evidence="1">
    <name type="scientific">Candidatus Phytoplasma australasiaticum subsp. australasiaticum</name>
    <dbReference type="NCBI Taxonomy" id="2832407"/>
    <lineage>
        <taxon>Bacteria</taxon>
        <taxon>Bacillati</taxon>
        <taxon>Mycoplasmatota</taxon>
        <taxon>Mollicutes</taxon>
        <taxon>Acholeplasmatales</taxon>
        <taxon>Acholeplasmataceae</taxon>
        <taxon>Candidatus Phytoplasma</taxon>
        <taxon>16SrII (Peanut WB group)</taxon>
        <taxon>Candidatus Phytoplasma australasiaticum</taxon>
    </lineage>
</organism>
<accession>A0A7S7FZH9</accession>
<evidence type="ECO:0000313" key="1">
    <source>
        <dbReference type="EMBL" id="QOX89416.1"/>
    </source>
</evidence>
<dbReference type="EMBL" id="CP060385">
    <property type="protein sequence ID" value="QOX89416.1"/>
    <property type="molecule type" value="Genomic_DNA"/>
</dbReference>
<proteinExistence type="predicted"/>
<gene>
    <name evidence="1" type="ORF">H7685_00500</name>
</gene>
<reference evidence="1" key="1">
    <citation type="submission" date="2020-08" db="EMBL/GenBank/DDBJ databases">
        <title>Phytoplasma sp. strain PR08 associated with Phyllody Disease of Parthenium hysterophorus.</title>
        <authorList>
            <person name="Kirdat K."/>
            <person name="Tiwarekar B."/>
            <person name="Yadav A."/>
        </authorList>
    </citation>
    <scope>NUCLEOTIDE SEQUENCE [LARGE SCALE GENOMIC DNA]</scope>
    <source>
        <strain evidence="1">PR08</strain>
    </source>
</reference>
<dbReference type="AlphaFoldDB" id="A0A7S7FZH9"/>
<sequence>MVEELSLRCSPEVFKANFINMKNPYKIEKILFLFWLVILLKLKLF</sequence>